<protein>
    <submittedName>
        <fullName evidence="3">Transient receptor potential cation channel subfamily A member 1-like</fullName>
    </submittedName>
</protein>
<dbReference type="InterPro" id="IPR002110">
    <property type="entry name" value="Ankyrin_rpt"/>
</dbReference>
<dbReference type="Pfam" id="PF00023">
    <property type="entry name" value="Ank"/>
    <property type="match status" value="1"/>
</dbReference>
<evidence type="ECO:0000313" key="3">
    <source>
        <dbReference type="EMBL" id="CAB3980880.1"/>
    </source>
</evidence>
<dbReference type="PROSITE" id="PS50297">
    <property type="entry name" value="ANK_REP_REGION"/>
    <property type="match status" value="10"/>
</dbReference>
<dbReference type="Gene3D" id="1.25.40.20">
    <property type="entry name" value="Ankyrin repeat-containing domain"/>
    <property type="match status" value="4"/>
</dbReference>
<dbReference type="SMART" id="SM00248">
    <property type="entry name" value="ANK"/>
    <property type="match status" value="16"/>
</dbReference>
<keyword evidence="3" id="KW-0675">Receptor</keyword>
<evidence type="ECO:0000256" key="1">
    <source>
        <dbReference type="ARBA" id="ARBA00022737"/>
    </source>
</evidence>
<dbReference type="InterPro" id="IPR036770">
    <property type="entry name" value="Ankyrin_rpt-contain_sf"/>
</dbReference>
<dbReference type="PANTHER" id="PTHR24198">
    <property type="entry name" value="ANKYRIN REPEAT AND PROTEIN KINASE DOMAIN-CONTAINING PROTEIN"/>
    <property type="match status" value="1"/>
</dbReference>
<dbReference type="SUPFAM" id="SSF48403">
    <property type="entry name" value="Ankyrin repeat"/>
    <property type="match status" value="2"/>
</dbReference>
<dbReference type="Proteomes" id="UP001152795">
    <property type="component" value="Unassembled WGS sequence"/>
</dbReference>
<reference evidence="3" key="1">
    <citation type="submission" date="2020-04" db="EMBL/GenBank/DDBJ databases">
        <authorList>
            <person name="Alioto T."/>
            <person name="Alioto T."/>
            <person name="Gomez Garrido J."/>
        </authorList>
    </citation>
    <scope>NUCLEOTIDE SEQUENCE</scope>
    <source>
        <strain evidence="3">A484AB</strain>
    </source>
</reference>
<evidence type="ECO:0000313" key="4">
    <source>
        <dbReference type="Proteomes" id="UP001152795"/>
    </source>
</evidence>
<keyword evidence="1" id="KW-0677">Repeat</keyword>
<comment type="caution">
    <text evidence="3">The sequence shown here is derived from an EMBL/GenBank/DDBJ whole genome shotgun (WGS) entry which is preliminary data.</text>
</comment>
<gene>
    <name evidence="3" type="ORF">PACLA_8A016133</name>
</gene>
<dbReference type="OrthoDB" id="1661883at2759"/>
<dbReference type="PROSITE" id="PS50088">
    <property type="entry name" value="ANK_REPEAT"/>
    <property type="match status" value="11"/>
</dbReference>
<sequence>MLPLMNIADSQVENGKMTGLSQMLSKELAGQGFGMDENQGWFDSGEKTISEICQHGLLEDIKSIHEEDENKLQEPDEICWTALHYASRYNQRDIIEYLVKSCNADVNVVTDDDVTPLHLAVGHNCHDAVRCLLDNGADASMKNNNGECAIHLVGKRGDKELITMLLSNHQTDLQALDKNRRTPLHHACFHGNTITCETLLNQRADLEAQTIEGLTPLHVAIIGGQEEIVKLLIKRAKERNMKIQNFVNISDRNGTKPLHLCARGGLLNIMEILLRHGADVNAQRILSGRGYSALHLAAAGGDLKMCRMLLNYEAELDIRDYDGCTPLHRAAARNHDTVVTFLLSKGAALIIVDKNGLTCFLHAVQEGYTHLAELILKRDESQIYQRTKKSRCCVHLAVINRHKPLLMMLLRNAGSKYTNAIDYNNRTPLHYAAALGDSEVIRILLQHGSNPDTLDIHSQTPLHLACKADNLKCVKMILDKSMISLNIVDDTGNTALYNACRNGNTLVANYLLKHGADVSFADMNGDTALHCAVRSGSLSVCASLLDYYASCDTVNGDRETSLHEAAKGDNADIVVLLLDKKANTELKNKRDKTFLDLAIDSAHDEVLDAIMNHHRLDDTIITIFPGYHH</sequence>
<dbReference type="EMBL" id="CACRXK020000332">
    <property type="protein sequence ID" value="CAB3980880.1"/>
    <property type="molecule type" value="Genomic_DNA"/>
</dbReference>
<dbReference type="AlphaFoldDB" id="A0A7D9DA74"/>
<proteinExistence type="predicted"/>
<dbReference type="PANTHER" id="PTHR24198:SF165">
    <property type="entry name" value="ANKYRIN REPEAT-CONTAINING PROTEIN-RELATED"/>
    <property type="match status" value="1"/>
</dbReference>
<keyword evidence="4" id="KW-1185">Reference proteome</keyword>
<keyword evidence="2" id="KW-0040">ANK repeat</keyword>
<dbReference type="PRINTS" id="PR01415">
    <property type="entry name" value="ANKYRIN"/>
</dbReference>
<accession>A0A7D9DA74</accession>
<dbReference type="Pfam" id="PF12796">
    <property type="entry name" value="Ank_2"/>
    <property type="match status" value="4"/>
</dbReference>
<name>A0A7D9DA74_PARCT</name>
<organism evidence="3 4">
    <name type="scientific">Paramuricea clavata</name>
    <name type="common">Red gorgonian</name>
    <name type="synonym">Violescent sea-whip</name>
    <dbReference type="NCBI Taxonomy" id="317549"/>
    <lineage>
        <taxon>Eukaryota</taxon>
        <taxon>Metazoa</taxon>
        <taxon>Cnidaria</taxon>
        <taxon>Anthozoa</taxon>
        <taxon>Octocorallia</taxon>
        <taxon>Malacalcyonacea</taxon>
        <taxon>Plexauridae</taxon>
        <taxon>Paramuricea</taxon>
    </lineage>
</organism>
<evidence type="ECO:0000256" key="2">
    <source>
        <dbReference type="ARBA" id="ARBA00023043"/>
    </source>
</evidence>
<dbReference type="Pfam" id="PF13857">
    <property type="entry name" value="Ank_5"/>
    <property type="match status" value="1"/>
</dbReference>